<feature type="domain" description="6-phosphogluconate dehydrogenase NADP-binding" evidence="5">
    <location>
        <begin position="32"/>
        <end position="100"/>
    </location>
</feature>
<dbReference type="EMBL" id="JZBS01003751">
    <property type="protein sequence ID" value="KKK13760.1"/>
    <property type="molecule type" value="Genomic_DNA"/>
</dbReference>
<dbReference type="PANTHER" id="PTHR43580">
    <property type="entry name" value="OXIDOREDUCTASE GLYR1-RELATED"/>
    <property type="match status" value="1"/>
</dbReference>
<protein>
    <recommendedName>
        <fullName evidence="9">6-phosphogluconate dehydrogenase family protein</fullName>
    </recommendedName>
</protein>
<dbReference type="AlphaFoldDB" id="A0A0F8W7B4"/>
<dbReference type="Pfam" id="PF14833">
    <property type="entry name" value="NAD_binding_11"/>
    <property type="match status" value="1"/>
</dbReference>
<dbReference type="Pfam" id="PF03446">
    <property type="entry name" value="NAD_binding_2"/>
    <property type="match status" value="1"/>
</dbReference>
<keyword evidence="3" id="KW-0520">NAD</keyword>
<feature type="domain" description="3-hydroxyisobutyrate dehydrogenase-like NAD-binding" evidence="6">
    <location>
        <begin position="131"/>
        <end position="250"/>
    </location>
</feature>
<accession>A0A0F8W7B4</accession>
<dbReference type="Gene3D" id="1.10.1040.10">
    <property type="entry name" value="N-(1-d-carboxylethyl)-l-norvaline Dehydrogenase, domain 2"/>
    <property type="match status" value="1"/>
</dbReference>
<dbReference type="GO" id="GO:0016491">
    <property type="term" value="F:oxidoreductase activity"/>
    <property type="evidence" value="ECO:0007669"/>
    <property type="project" value="UniProtKB-KW"/>
</dbReference>
<evidence type="ECO:0000256" key="4">
    <source>
        <dbReference type="PIRSR" id="PIRSR000103-1"/>
    </source>
</evidence>
<dbReference type="InterPro" id="IPR029154">
    <property type="entry name" value="HIBADH-like_NADP-bd"/>
</dbReference>
<keyword evidence="8" id="KW-1185">Reference proteome</keyword>
<evidence type="ECO:0000259" key="6">
    <source>
        <dbReference type="Pfam" id="PF14833"/>
    </source>
</evidence>
<comment type="similarity">
    <text evidence="1">Belongs to the HIBADH-related family. NP60 subfamily.</text>
</comment>
<feature type="active site" evidence="4">
    <location>
        <position position="137"/>
    </location>
</feature>
<dbReference type="InterPro" id="IPR013328">
    <property type="entry name" value="6PGD_dom2"/>
</dbReference>
<name>A0A0F8W7B4_9EURO</name>
<dbReference type="STRING" id="308745.A0A0F8W7B4"/>
<proteinExistence type="inferred from homology"/>
<keyword evidence="2" id="KW-0560">Oxidoreductase</keyword>
<reference evidence="7 8" key="1">
    <citation type="submission" date="2015-02" db="EMBL/GenBank/DDBJ databases">
        <title>Draft Genome Sequences of Two Closely-Related Aflatoxigenic Aspergillus Species Obtained from the Cote d'Ivoire.</title>
        <authorList>
            <person name="Moore G.G."/>
            <person name="Beltz S.B."/>
            <person name="Mack B.M."/>
        </authorList>
    </citation>
    <scope>NUCLEOTIDE SEQUENCE [LARGE SCALE GENOMIC DNA]</scope>
    <source>
        <strain evidence="7 8">SRRC1468</strain>
    </source>
</reference>
<dbReference type="PANTHER" id="PTHR43580:SF3">
    <property type="entry name" value="6-PHOSPHOGLUCONATE DEHYDROGENASE FAMILY PROTEIN (AFU_ORTHOLOGUE AFUA_2G11600)"/>
    <property type="match status" value="1"/>
</dbReference>
<dbReference type="OrthoDB" id="435038at2759"/>
<evidence type="ECO:0000256" key="1">
    <source>
        <dbReference type="ARBA" id="ARBA00007598"/>
    </source>
</evidence>
<dbReference type="SUPFAM" id="SSF48179">
    <property type="entry name" value="6-phosphogluconate dehydrogenase C-terminal domain-like"/>
    <property type="match status" value="1"/>
</dbReference>
<evidence type="ECO:0008006" key="9">
    <source>
        <dbReference type="Google" id="ProtNLM"/>
    </source>
</evidence>
<dbReference type="InterPro" id="IPR015815">
    <property type="entry name" value="HIBADH-related"/>
</dbReference>
<dbReference type="SUPFAM" id="SSF51735">
    <property type="entry name" value="NAD(P)-binding Rossmann-fold domains"/>
    <property type="match status" value="1"/>
</dbReference>
<evidence type="ECO:0000256" key="2">
    <source>
        <dbReference type="ARBA" id="ARBA00023002"/>
    </source>
</evidence>
<dbReference type="InterPro" id="IPR006115">
    <property type="entry name" value="6PGDH_NADP-bd"/>
</dbReference>
<gene>
    <name evidence="7" type="ORF">ARAM_001682</name>
</gene>
<dbReference type="InterPro" id="IPR036291">
    <property type="entry name" value="NAD(P)-bd_dom_sf"/>
</dbReference>
<dbReference type="GO" id="GO:0051287">
    <property type="term" value="F:NAD binding"/>
    <property type="evidence" value="ECO:0007669"/>
    <property type="project" value="InterPro"/>
</dbReference>
<dbReference type="InterPro" id="IPR008927">
    <property type="entry name" value="6-PGluconate_DH-like_C_sf"/>
</dbReference>
<organism evidence="7 8">
    <name type="scientific">Aspergillus rambellii</name>
    <dbReference type="NCBI Taxonomy" id="308745"/>
    <lineage>
        <taxon>Eukaryota</taxon>
        <taxon>Fungi</taxon>
        <taxon>Dikarya</taxon>
        <taxon>Ascomycota</taxon>
        <taxon>Pezizomycotina</taxon>
        <taxon>Eurotiomycetes</taxon>
        <taxon>Eurotiomycetidae</taxon>
        <taxon>Eurotiales</taxon>
        <taxon>Aspergillaceae</taxon>
        <taxon>Aspergillus</taxon>
        <taxon>Aspergillus subgen. Nidulantes</taxon>
    </lineage>
</organism>
<dbReference type="Gene3D" id="3.40.50.720">
    <property type="entry name" value="NAD(P)-binding Rossmann-like Domain"/>
    <property type="match status" value="1"/>
</dbReference>
<comment type="caution">
    <text evidence="7">The sequence shown here is derived from an EMBL/GenBank/DDBJ whole genome shotgun (WGS) entry which is preliminary data.</text>
</comment>
<sequence length="263" mass="28032">MATETVAWIGLGNIGRGMSRNIALKGPQQAPDASITFICVGDDSALDQIIHTITADKDADLTSKIIIDCSTVHPDTSRRTHAALAARGHAGQMIVVPAGAAEAVARVQPFFEGVTARKTLDLGERGARDVGLATTLKLIGNSFILNTVETVAESLVVADKSGLGADKFQEFMHAFLPGPFAKYADRMCSGDYYQREEPLFAVDLARKDVRLAGEIAERAGVTPRSLQVTDGYLQQVKAEKGVKGDIAGVYGAIRKESGLPYDN</sequence>
<dbReference type="PIRSF" id="PIRSF000103">
    <property type="entry name" value="HIBADH"/>
    <property type="match status" value="1"/>
</dbReference>
<evidence type="ECO:0000259" key="5">
    <source>
        <dbReference type="Pfam" id="PF03446"/>
    </source>
</evidence>
<evidence type="ECO:0000313" key="8">
    <source>
        <dbReference type="Proteomes" id="UP000034291"/>
    </source>
</evidence>
<dbReference type="InterPro" id="IPR051265">
    <property type="entry name" value="HIBADH-related_NP60_sf"/>
</dbReference>
<dbReference type="Proteomes" id="UP000034291">
    <property type="component" value="Unassembled WGS sequence"/>
</dbReference>
<evidence type="ECO:0000256" key="3">
    <source>
        <dbReference type="ARBA" id="ARBA00023027"/>
    </source>
</evidence>
<evidence type="ECO:0000313" key="7">
    <source>
        <dbReference type="EMBL" id="KKK13760.1"/>
    </source>
</evidence>